<reference evidence="1" key="1">
    <citation type="submission" date="2021-01" db="EMBL/GenBank/DDBJ databases">
        <authorList>
            <consortium name="Genoscope - CEA"/>
            <person name="William W."/>
        </authorList>
    </citation>
    <scope>NUCLEOTIDE SEQUENCE</scope>
</reference>
<protein>
    <submittedName>
        <fullName evidence="1">Uncharacterized protein</fullName>
    </submittedName>
</protein>
<gene>
    <name evidence="1" type="ORF">PSON_ATCC_30995.1.T1060065</name>
</gene>
<sequence length="59" mass="7114">MMNGKKLRRCDKKQIEATKMNLDNTLKFRFKKIKFQFDSNNHTEFSCLQILLKCNTQPF</sequence>
<keyword evidence="2" id="KW-1185">Reference proteome</keyword>
<dbReference type="EMBL" id="CAJJDN010000106">
    <property type="protein sequence ID" value="CAD8114548.1"/>
    <property type="molecule type" value="Genomic_DNA"/>
</dbReference>
<accession>A0A8S1QF75</accession>
<dbReference type="Proteomes" id="UP000692954">
    <property type="component" value="Unassembled WGS sequence"/>
</dbReference>
<name>A0A8S1QF75_9CILI</name>
<evidence type="ECO:0000313" key="1">
    <source>
        <dbReference type="EMBL" id="CAD8114548.1"/>
    </source>
</evidence>
<dbReference type="AlphaFoldDB" id="A0A8S1QF75"/>
<comment type="caution">
    <text evidence="1">The sequence shown here is derived from an EMBL/GenBank/DDBJ whole genome shotgun (WGS) entry which is preliminary data.</text>
</comment>
<proteinExistence type="predicted"/>
<organism evidence="1 2">
    <name type="scientific">Paramecium sonneborni</name>
    <dbReference type="NCBI Taxonomy" id="65129"/>
    <lineage>
        <taxon>Eukaryota</taxon>
        <taxon>Sar</taxon>
        <taxon>Alveolata</taxon>
        <taxon>Ciliophora</taxon>
        <taxon>Intramacronucleata</taxon>
        <taxon>Oligohymenophorea</taxon>
        <taxon>Peniculida</taxon>
        <taxon>Parameciidae</taxon>
        <taxon>Paramecium</taxon>
    </lineage>
</organism>
<evidence type="ECO:0000313" key="2">
    <source>
        <dbReference type="Proteomes" id="UP000692954"/>
    </source>
</evidence>